<dbReference type="PROSITE" id="PS51257">
    <property type="entry name" value="PROKAR_LIPOPROTEIN"/>
    <property type="match status" value="1"/>
</dbReference>
<organism evidence="1">
    <name type="scientific">Rhizophora mucronata</name>
    <name type="common">Asiatic mangrove</name>
    <dbReference type="NCBI Taxonomy" id="61149"/>
    <lineage>
        <taxon>Eukaryota</taxon>
        <taxon>Viridiplantae</taxon>
        <taxon>Streptophyta</taxon>
        <taxon>Embryophyta</taxon>
        <taxon>Tracheophyta</taxon>
        <taxon>Spermatophyta</taxon>
        <taxon>Magnoliopsida</taxon>
        <taxon>eudicotyledons</taxon>
        <taxon>Gunneridae</taxon>
        <taxon>Pentapetalae</taxon>
        <taxon>rosids</taxon>
        <taxon>fabids</taxon>
        <taxon>Malpighiales</taxon>
        <taxon>Rhizophoraceae</taxon>
        <taxon>Rhizophora</taxon>
    </lineage>
</organism>
<sequence>MGRGSPIILATAKLFKPHWIACPFCYANINSVFSCESTNNRQSSIWLGMKFNRKDLPKKVISNSIAPS</sequence>
<dbReference type="AlphaFoldDB" id="A0A2P2PRS5"/>
<protein>
    <submittedName>
        <fullName evidence="1">Uncharacterized protein</fullName>
    </submittedName>
</protein>
<accession>A0A2P2PRS5</accession>
<evidence type="ECO:0000313" key="1">
    <source>
        <dbReference type="EMBL" id="MBX57440.1"/>
    </source>
</evidence>
<proteinExistence type="predicted"/>
<name>A0A2P2PRS5_RHIMU</name>
<dbReference type="EMBL" id="GGEC01076956">
    <property type="protein sequence ID" value="MBX57440.1"/>
    <property type="molecule type" value="Transcribed_RNA"/>
</dbReference>
<reference evidence="1" key="1">
    <citation type="submission" date="2018-02" db="EMBL/GenBank/DDBJ databases">
        <title>Rhizophora mucronata_Transcriptome.</title>
        <authorList>
            <person name="Meera S.P."/>
            <person name="Sreeshan A."/>
            <person name="Augustine A."/>
        </authorList>
    </citation>
    <scope>NUCLEOTIDE SEQUENCE</scope>
    <source>
        <tissue evidence="1">Leaf</tissue>
    </source>
</reference>